<keyword evidence="3" id="KW-1185">Reference proteome</keyword>
<feature type="signal peptide" evidence="1">
    <location>
        <begin position="1"/>
        <end position="21"/>
    </location>
</feature>
<protein>
    <submittedName>
        <fullName evidence="2">Uncharacterized protein</fullName>
    </submittedName>
</protein>
<dbReference type="EMBL" id="JACEFO010001897">
    <property type="protein sequence ID" value="KAF8695407.1"/>
    <property type="molecule type" value="Genomic_DNA"/>
</dbReference>
<name>A0A835BLU6_9POAL</name>
<feature type="chain" id="PRO_5032732076" evidence="1">
    <location>
        <begin position="22"/>
        <end position="151"/>
    </location>
</feature>
<keyword evidence="1" id="KW-0732">Signal</keyword>
<evidence type="ECO:0000256" key="1">
    <source>
        <dbReference type="SAM" id="SignalP"/>
    </source>
</evidence>
<dbReference type="Proteomes" id="UP000636709">
    <property type="component" value="Unassembled WGS sequence"/>
</dbReference>
<organism evidence="2 3">
    <name type="scientific">Digitaria exilis</name>
    <dbReference type="NCBI Taxonomy" id="1010633"/>
    <lineage>
        <taxon>Eukaryota</taxon>
        <taxon>Viridiplantae</taxon>
        <taxon>Streptophyta</taxon>
        <taxon>Embryophyta</taxon>
        <taxon>Tracheophyta</taxon>
        <taxon>Spermatophyta</taxon>
        <taxon>Magnoliopsida</taxon>
        <taxon>Liliopsida</taxon>
        <taxon>Poales</taxon>
        <taxon>Poaceae</taxon>
        <taxon>PACMAD clade</taxon>
        <taxon>Panicoideae</taxon>
        <taxon>Panicodae</taxon>
        <taxon>Paniceae</taxon>
        <taxon>Anthephorinae</taxon>
        <taxon>Digitaria</taxon>
    </lineage>
</organism>
<sequence length="151" mass="17020">MEGFILMLIKYFFMIQQMLLCVRERSSYDIHNHFLLQRQFGSGHGQKVDDSESGLEVALEYHICFLHRSELFSSQIAGYEFYNFTLINTSFTSKLLLLQELVIKLLEGLILSIVPVYSGSITVGTEAGSGPDSQIVYIDSALHPFHAGHLG</sequence>
<proteinExistence type="predicted"/>
<gene>
    <name evidence="2" type="ORF">HU200_037641</name>
</gene>
<accession>A0A835BLU6</accession>
<reference evidence="2" key="1">
    <citation type="submission" date="2020-07" db="EMBL/GenBank/DDBJ databases">
        <title>Genome sequence and genetic diversity analysis of an under-domesticated orphan crop, white fonio (Digitaria exilis).</title>
        <authorList>
            <person name="Bennetzen J.L."/>
            <person name="Chen S."/>
            <person name="Ma X."/>
            <person name="Wang X."/>
            <person name="Yssel A.E.J."/>
            <person name="Chaluvadi S.R."/>
            <person name="Johnson M."/>
            <person name="Gangashetty P."/>
            <person name="Hamidou F."/>
            <person name="Sanogo M.D."/>
            <person name="Zwaenepoel A."/>
            <person name="Wallace J."/>
            <person name="Van De Peer Y."/>
            <person name="Van Deynze A."/>
        </authorList>
    </citation>
    <scope>NUCLEOTIDE SEQUENCE</scope>
    <source>
        <tissue evidence="2">Leaves</tissue>
    </source>
</reference>
<evidence type="ECO:0000313" key="3">
    <source>
        <dbReference type="Proteomes" id="UP000636709"/>
    </source>
</evidence>
<comment type="caution">
    <text evidence="2">The sequence shown here is derived from an EMBL/GenBank/DDBJ whole genome shotgun (WGS) entry which is preliminary data.</text>
</comment>
<dbReference type="AlphaFoldDB" id="A0A835BLU6"/>
<evidence type="ECO:0000313" key="2">
    <source>
        <dbReference type="EMBL" id="KAF8695407.1"/>
    </source>
</evidence>